<feature type="region of interest" description="Disordered" evidence="6">
    <location>
        <begin position="611"/>
        <end position="649"/>
    </location>
</feature>
<dbReference type="EMBL" id="GEDC01019907">
    <property type="protein sequence ID" value="JAS17391.1"/>
    <property type="molecule type" value="Transcribed_RNA"/>
</dbReference>
<dbReference type="AlphaFoldDB" id="A0A1B6CVK4"/>
<gene>
    <name evidence="8" type="ORF">g.9579</name>
</gene>
<feature type="compositionally biased region" description="Basic and acidic residues" evidence="6">
    <location>
        <begin position="763"/>
        <end position="798"/>
    </location>
</feature>
<feature type="compositionally biased region" description="Polar residues" evidence="6">
    <location>
        <begin position="837"/>
        <end position="864"/>
    </location>
</feature>
<dbReference type="InterPro" id="IPR008271">
    <property type="entry name" value="Ser/Thr_kinase_AS"/>
</dbReference>
<keyword evidence="3" id="KW-0547">Nucleotide-binding</keyword>
<evidence type="ECO:0000256" key="2">
    <source>
        <dbReference type="ARBA" id="ARBA00022679"/>
    </source>
</evidence>
<feature type="region of interest" description="Disordered" evidence="6">
    <location>
        <begin position="559"/>
        <end position="585"/>
    </location>
</feature>
<organism evidence="8">
    <name type="scientific">Clastoptera arizonana</name>
    <name type="common">Arizona spittle bug</name>
    <dbReference type="NCBI Taxonomy" id="38151"/>
    <lineage>
        <taxon>Eukaryota</taxon>
        <taxon>Metazoa</taxon>
        <taxon>Ecdysozoa</taxon>
        <taxon>Arthropoda</taxon>
        <taxon>Hexapoda</taxon>
        <taxon>Insecta</taxon>
        <taxon>Pterygota</taxon>
        <taxon>Neoptera</taxon>
        <taxon>Paraneoptera</taxon>
        <taxon>Hemiptera</taxon>
        <taxon>Auchenorrhyncha</taxon>
        <taxon>Cercopoidea</taxon>
        <taxon>Clastopteridae</taxon>
        <taxon>Clastoptera</taxon>
    </lineage>
</organism>
<feature type="compositionally biased region" description="Basic and acidic residues" evidence="6">
    <location>
        <begin position="560"/>
        <end position="571"/>
    </location>
</feature>
<dbReference type="Gene3D" id="3.30.200.20">
    <property type="entry name" value="Phosphorylase Kinase, domain 1"/>
    <property type="match status" value="1"/>
</dbReference>
<keyword evidence="4" id="KW-0418">Kinase</keyword>
<dbReference type="Gene3D" id="1.10.510.10">
    <property type="entry name" value="Transferase(Phosphotransferase) domain 1"/>
    <property type="match status" value="1"/>
</dbReference>
<feature type="compositionally biased region" description="Polar residues" evidence="6">
    <location>
        <begin position="337"/>
        <end position="355"/>
    </location>
</feature>
<dbReference type="SUPFAM" id="SSF56112">
    <property type="entry name" value="Protein kinase-like (PK-like)"/>
    <property type="match status" value="1"/>
</dbReference>
<dbReference type="GO" id="GO:0005634">
    <property type="term" value="C:nucleus"/>
    <property type="evidence" value="ECO:0007669"/>
    <property type="project" value="TreeGrafter"/>
</dbReference>
<keyword evidence="1" id="KW-0723">Serine/threonine-protein kinase</keyword>
<proteinExistence type="predicted"/>
<reference evidence="8" key="1">
    <citation type="submission" date="2015-12" db="EMBL/GenBank/DDBJ databases">
        <title>De novo transcriptome assembly of four potential Pierce s Disease insect vectors from Arizona vineyards.</title>
        <authorList>
            <person name="Tassone E.E."/>
        </authorList>
    </citation>
    <scope>NUCLEOTIDE SEQUENCE</scope>
</reference>
<evidence type="ECO:0000256" key="6">
    <source>
        <dbReference type="SAM" id="MobiDB-lite"/>
    </source>
</evidence>
<feature type="domain" description="Protein kinase" evidence="7">
    <location>
        <begin position="72"/>
        <end position="330"/>
    </location>
</feature>
<evidence type="ECO:0000256" key="1">
    <source>
        <dbReference type="ARBA" id="ARBA00022527"/>
    </source>
</evidence>
<feature type="compositionally biased region" description="Polar residues" evidence="6">
    <location>
        <begin position="611"/>
        <end position="636"/>
    </location>
</feature>
<accession>A0A1B6CVK4</accession>
<sequence length="906" mass="102049">MIVYPPVVMASCETTRCRKKNPRFMKKMTNVKTPKRQVVQWKQTDVEQGVVVVDEGQLTRLIKTEPIEKYYQLDPEPFATGLFANVTRCKSLESGEVFAAKFSSRTRYGEDCTEELHHEIALLSFCSPSPRIVRLHDVFQTPKEIIIVMEFAPGGDMQTIIDDNLVPFESDVVKFIQHVVEGLAYLHQRKIAHLDIKPQNLVMMGDFPDCNVKVCDFEISRVILEGTEIREILGTPEYVAPEILHYEPITLAADMWSLGVTTYVLLTGFSPFGGETDQETFLNISQAQLDFPAELFEDISEDAKDFIGKLLVRDPKLRLTAKECLRHRWLASKRKQNNTNSNKTVSQGKVETTTVPEPGRRVGCASCSHSNHQKNLRKYLSKSREALFEKVVSRSQESQKNEQSLRKATLLSQYNKTRRLCESQMSLVSKSRERLLLSEKQSMMTPTFNRSREKLYGLRSLSKSHEVLNLCKTVGGLTPDLDIPETSPLKGILKNLSRTKDIDLQNDSQKDVKLENSTQSEEVKEITAESESKLDISSLPECQSLHTVLSFLCNQSNTNESKEVDDNKENINQKNSITDSTNTQEVENKTIEGVVSRNKIRPTLFLTKQNSVISTEGDPQSPAISHTDSLSLTDINSSSGSDISDEDGGSIERIIGEFSTEEDEPRFTVKQLVSAYNLHQEIVTKCSLEVTMNADSLETKIPPVMDKAPNHKFPTGPNALRLFIPGIDIESRSKRIKKKTKIVEQENEIIEIVNDKQLPCSESSDHTSKEKPFLEEEKTEIEKRLCDKEKQSVEDPKNYLRSSSISSETSCKSSGASSAVTASLEDIPLTDKKSRSNRSSGIASNDGDNSLESWNSKGSNNISKTIEKFNNGPPRPIRKSFCSQQPPVIAREKTRRKSNPIMKPFY</sequence>
<feature type="region of interest" description="Disordered" evidence="6">
    <location>
        <begin position="759"/>
        <end position="906"/>
    </location>
</feature>
<evidence type="ECO:0000259" key="7">
    <source>
        <dbReference type="PROSITE" id="PS50011"/>
    </source>
</evidence>
<evidence type="ECO:0000313" key="8">
    <source>
        <dbReference type="EMBL" id="JAS17391.1"/>
    </source>
</evidence>
<dbReference type="PANTHER" id="PTHR24342">
    <property type="entry name" value="SERINE/THREONINE-PROTEIN KINASE 17"/>
    <property type="match status" value="1"/>
</dbReference>
<dbReference type="SMART" id="SM00220">
    <property type="entry name" value="S_TKc"/>
    <property type="match status" value="1"/>
</dbReference>
<feature type="region of interest" description="Disordered" evidence="6">
    <location>
        <begin position="333"/>
        <end position="357"/>
    </location>
</feature>
<dbReference type="PROSITE" id="PS50011">
    <property type="entry name" value="PROTEIN_KINASE_DOM"/>
    <property type="match status" value="1"/>
</dbReference>
<dbReference type="InterPro" id="IPR011009">
    <property type="entry name" value="Kinase-like_dom_sf"/>
</dbReference>
<evidence type="ECO:0000256" key="4">
    <source>
        <dbReference type="ARBA" id="ARBA00022777"/>
    </source>
</evidence>
<dbReference type="GO" id="GO:0035556">
    <property type="term" value="P:intracellular signal transduction"/>
    <property type="evidence" value="ECO:0007669"/>
    <property type="project" value="TreeGrafter"/>
</dbReference>
<evidence type="ECO:0000256" key="5">
    <source>
        <dbReference type="ARBA" id="ARBA00022840"/>
    </source>
</evidence>
<dbReference type="GO" id="GO:0005524">
    <property type="term" value="F:ATP binding"/>
    <property type="evidence" value="ECO:0007669"/>
    <property type="project" value="UniProtKB-KW"/>
</dbReference>
<dbReference type="Pfam" id="PF00069">
    <property type="entry name" value="Pkinase"/>
    <property type="match status" value="1"/>
</dbReference>
<dbReference type="GO" id="GO:0043065">
    <property type="term" value="P:positive regulation of apoptotic process"/>
    <property type="evidence" value="ECO:0007669"/>
    <property type="project" value="TreeGrafter"/>
</dbReference>
<feature type="compositionally biased region" description="Polar residues" evidence="6">
    <location>
        <begin position="572"/>
        <end position="585"/>
    </location>
</feature>
<keyword evidence="2" id="KW-0808">Transferase</keyword>
<protein>
    <recommendedName>
        <fullName evidence="7">Protein kinase domain-containing protein</fullName>
    </recommendedName>
</protein>
<dbReference type="InterPro" id="IPR000719">
    <property type="entry name" value="Prot_kinase_dom"/>
</dbReference>
<dbReference type="PROSITE" id="PS00108">
    <property type="entry name" value="PROTEIN_KINASE_ST"/>
    <property type="match status" value="1"/>
</dbReference>
<dbReference type="PANTHER" id="PTHR24342:SF12">
    <property type="entry name" value="DEATH-ASSOCIATED PROTEIN KINASE RELATED"/>
    <property type="match status" value="1"/>
</dbReference>
<dbReference type="GO" id="GO:0004674">
    <property type="term" value="F:protein serine/threonine kinase activity"/>
    <property type="evidence" value="ECO:0007669"/>
    <property type="project" value="UniProtKB-KW"/>
</dbReference>
<evidence type="ECO:0000256" key="3">
    <source>
        <dbReference type="ARBA" id="ARBA00022741"/>
    </source>
</evidence>
<name>A0A1B6CVK4_9HEMI</name>
<keyword evidence="5" id="KW-0067">ATP-binding</keyword>
<feature type="compositionally biased region" description="Low complexity" evidence="6">
    <location>
        <begin position="802"/>
        <end position="814"/>
    </location>
</feature>